<keyword evidence="9 13" id="KW-0239">DNA-directed DNA polymerase</keyword>
<evidence type="ECO:0000256" key="10">
    <source>
        <dbReference type="ARBA" id="ARBA00026073"/>
    </source>
</evidence>
<evidence type="ECO:0000313" key="15">
    <source>
        <dbReference type="EMBL" id="PPI87694.1"/>
    </source>
</evidence>
<comment type="subunit">
    <text evidence="10 13">DNA polymerase III contains a core (composed of alpha, epsilon and theta chains) that associates with a tau subunit. This core dimerizes to form the POLIII' complex. PolIII' associates with the gamma complex (composed of gamma, delta, delta', psi and chi chains) and with the beta chain to form the complete DNA polymerase III complex.</text>
</comment>
<dbReference type="SUPFAM" id="SSF52540">
    <property type="entry name" value="P-loop containing nucleoside triphosphate hydrolases"/>
    <property type="match status" value="1"/>
</dbReference>
<evidence type="ECO:0000256" key="1">
    <source>
        <dbReference type="ARBA" id="ARBA00006360"/>
    </source>
</evidence>
<dbReference type="SUPFAM" id="SSF48019">
    <property type="entry name" value="post-AAA+ oligomerization domain-like"/>
    <property type="match status" value="1"/>
</dbReference>
<reference evidence="15 16" key="1">
    <citation type="journal article" date="2018" name="Genome Biol. Evol.">
        <title>Cladogenesis and Genomic Streamlining in Extracellular Endosymbionts of Tropical Stink Bugs.</title>
        <authorList>
            <person name="Otero-Bravo A."/>
            <person name="Goffredi S."/>
            <person name="Sabree Z.L."/>
        </authorList>
    </citation>
    <scope>NUCLEOTIDE SEQUENCE [LARGE SCALE GENOMIC DNA]</scope>
    <source>
        <strain evidence="15 16">SoEE</strain>
    </source>
</reference>
<dbReference type="AlphaFoldDB" id="A0A2P5SZD1"/>
<dbReference type="InterPro" id="IPR001270">
    <property type="entry name" value="ClpA/B"/>
</dbReference>
<dbReference type="PANTHER" id="PTHR11669:SF0">
    <property type="entry name" value="PROTEIN STICHEL-LIKE 2"/>
    <property type="match status" value="1"/>
</dbReference>
<accession>A0A2P5SZD1</accession>
<evidence type="ECO:0000256" key="2">
    <source>
        <dbReference type="ARBA" id="ARBA00022679"/>
    </source>
</evidence>
<dbReference type="GO" id="GO:0006261">
    <property type="term" value="P:DNA-templated DNA replication"/>
    <property type="evidence" value="ECO:0007669"/>
    <property type="project" value="TreeGrafter"/>
</dbReference>
<keyword evidence="8 13" id="KW-0067">ATP-binding</keyword>
<dbReference type="PRINTS" id="PR00300">
    <property type="entry name" value="CLPPROTEASEA"/>
</dbReference>
<dbReference type="InterPro" id="IPR050238">
    <property type="entry name" value="DNA_Rep/Repair_Clamp_Loader"/>
</dbReference>
<dbReference type="FunFam" id="1.10.8.60:FF:000013">
    <property type="entry name" value="DNA polymerase III subunit gamma/tau"/>
    <property type="match status" value="1"/>
</dbReference>
<sequence>MIYKVLATKWRPKKFSDVVGQKHVLMALKNGLSLKRIHHAYLFSGTRGVGKTTIARILAKCLNCEIGITEIPCDECNNCLEISQGKSIDFIEIDAASRTKVEDIRDLLDNIQYNPVRGRFKIYLIDEIHMLSRHSFNALLKTLEEPPVHVKFLIATTDPHKIPLTILSRCMKFYLKIIHADQICEKISYILKQEKIFSEPGSLKLLSKIANGSMRDALSLTDQAIATCNGFITNIGIKDMLGIPDNEYPICLIELLVAGDGEKIIDVLNTIESMGYIDWDLLLIDILFLLHRILVIQILPKSINAKENHISRLNKLAKTVSPNDLQLYYQIILMGRKDLSIAPSYRIGIDITLLRALAFRYEN</sequence>
<dbReference type="NCBIfam" id="TIGR02397">
    <property type="entry name" value="dnaX_nterm"/>
    <property type="match status" value="1"/>
</dbReference>
<evidence type="ECO:0000256" key="6">
    <source>
        <dbReference type="ARBA" id="ARBA00022741"/>
    </source>
</evidence>
<dbReference type="NCBIfam" id="NF005942">
    <property type="entry name" value="PRK07994.1"/>
    <property type="match status" value="1"/>
</dbReference>
<evidence type="ECO:0000256" key="4">
    <source>
        <dbReference type="ARBA" id="ARBA00022705"/>
    </source>
</evidence>
<evidence type="ECO:0000256" key="9">
    <source>
        <dbReference type="ARBA" id="ARBA00022932"/>
    </source>
</evidence>
<dbReference type="GO" id="GO:0003887">
    <property type="term" value="F:DNA-directed DNA polymerase activity"/>
    <property type="evidence" value="ECO:0007669"/>
    <property type="project" value="UniProtKB-KW"/>
</dbReference>
<name>A0A2P5SZD1_9GAMM</name>
<feature type="domain" description="AAA+ ATPase" evidence="14">
    <location>
        <begin position="37"/>
        <end position="179"/>
    </location>
</feature>
<dbReference type="EC" id="2.7.7.7" evidence="13"/>
<comment type="caution">
    <text evidence="15">The sequence shown here is derived from an EMBL/GenBank/DDBJ whole genome shotgun (WGS) entry which is preliminary data.</text>
</comment>
<dbReference type="FunFam" id="1.20.272.10:FF:000003">
    <property type="entry name" value="DNA polymerase III subunit gamma/tau"/>
    <property type="match status" value="1"/>
</dbReference>
<dbReference type="EMBL" id="PDKT01000005">
    <property type="protein sequence ID" value="PPI87694.1"/>
    <property type="molecule type" value="Genomic_DNA"/>
</dbReference>
<keyword evidence="4 13" id="KW-0235">DNA replication</keyword>
<dbReference type="GO" id="GO:0005524">
    <property type="term" value="F:ATP binding"/>
    <property type="evidence" value="ECO:0007669"/>
    <property type="project" value="UniProtKB-KW"/>
</dbReference>
<dbReference type="InterPro" id="IPR008921">
    <property type="entry name" value="DNA_pol3_clamp-load_cplx_C"/>
</dbReference>
<gene>
    <name evidence="13" type="primary">dnaX</name>
    <name evidence="15" type="ORF">CRV12_03155</name>
</gene>
<dbReference type="CDD" id="cd18137">
    <property type="entry name" value="HLD_clamp_pol_III_gamma_tau"/>
    <property type="match status" value="1"/>
</dbReference>
<dbReference type="Pfam" id="PF22608">
    <property type="entry name" value="DNAX_ATPase_lid"/>
    <property type="match status" value="1"/>
</dbReference>
<evidence type="ECO:0000256" key="13">
    <source>
        <dbReference type="RuleBase" id="RU364063"/>
    </source>
</evidence>
<comment type="function">
    <text evidence="11 13">DNA polymerase III is a complex, multichain enzyme responsible for most of the replicative synthesis in bacteria. This DNA polymerase also exhibits 3' to 5' exonuclease activity.</text>
</comment>
<keyword evidence="2 13" id="KW-0808">Transferase</keyword>
<dbReference type="GO" id="GO:0003677">
    <property type="term" value="F:DNA binding"/>
    <property type="evidence" value="ECO:0007669"/>
    <property type="project" value="InterPro"/>
</dbReference>
<evidence type="ECO:0000256" key="11">
    <source>
        <dbReference type="ARBA" id="ARBA00037724"/>
    </source>
</evidence>
<proteinExistence type="inferred from homology"/>
<keyword evidence="6 13" id="KW-0547">Nucleotide-binding</keyword>
<evidence type="ECO:0000313" key="16">
    <source>
        <dbReference type="Proteomes" id="UP000296153"/>
    </source>
</evidence>
<keyword evidence="7" id="KW-0862">Zinc</keyword>
<organism evidence="15 16">
    <name type="scientific">Candidatus Pantoea edessiphila</name>
    <dbReference type="NCBI Taxonomy" id="2044610"/>
    <lineage>
        <taxon>Bacteria</taxon>
        <taxon>Pseudomonadati</taxon>
        <taxon>Pseudomonadota</taxon>
        <taxon>Gammaproteobacteria</taxon>
        <taxon>Enterobacterales</taxon>
        <taxon>Erwiniaceae</taxon>
        <taxon>Pantoea</taxon>
    </lineage>
</organism>
<evidence type="ECO:0000256" key="12">
    <source>
        <dbReference type="ARBA" id="ARBA00049244"/>
    </source>
</evidence>
<dbReference type="Pfam" id="PF12169">
    <property type="entry name" value="DNA_pol3_gamma3"/>
    <property type="match status" value="1"/>
</dbReference>
<protein>
    <recommendedName>
        <fullName evidence="13">DNA polymerase III subunit gamma/tau</fullName>
        <ecNumber evidence="13">2.7.7.7</ecNumber>
    </recommendedName>
</protein>
<evidence type="ECO:0000256" key="7">
    <source>
        <dbReference type="ARBA" id="ARBA00022833"/>
    </source>
</evidence>
<evidence type="ECO:0000256" key="3">
    <source>
        <dbReference type="ARBA" id="ARBA00022695"/>
    </source>
</evidence>
<evidence type="ECO:0000259" key="14">
    <source>
        <dbReference type="SMART" id="SM00382"/>
    </source>
</evidence>
<dbReference type="InterPro" id="IPR027417">
    <property type="entry name" value="P-loop_NTPase"/>
</dbReference>
<dbReference type="PANTHER" id="PTHR11669">
    <property type="entry name" value="REPLICATION FACTOR C / DNA POLYMERASE III GAMMA-TAU SUBUNIT"/>
    <property type="match status" value="1"/>
</dbReference>
<dbReference type="Proteomes" id="UP000296153">
    <property type="component" value="Unassembled WGS sequence"/>
</dbReference>
<dbReference type="Gene3D" id="1.20.272.10">
    <property type="match status" value="1"/>
</dbReference>
<dbReference type="GO" id="GO:0009360">
    <property type="term" value="C:DNA polymerase III complex"/>
    <property type="evidence" value="ECO:0007669"/>
    <property type="project" value="InterPro"/>
</dbReference>
<keyword evidence="3 13" id="KW-0548">Nucleotidyltransferase</keyword>
<dbReference type="FunFam" id="3.40.50.300:FF:000014">
    <property type="entry name" value="DNA polymerase III subunit gamma/tau"/>
    <property type="match status" value="1"/>
</dbReference>
<dbReference type="Pfam" id="PF13177">
    <property type="entry name" value="DNA_pol3_delta2"/>
    <property type="match status" value="1"/>
</dbReference>
<evidence type="ECO:0000256" key="8">
    <source>
        <dbReference type="ARBA" id="ARBA00022840"/>
    </source>
</evidence>
<dbReference type="GO" id="GO:0046872">
    <property type="term" value="F:metal ion binding"/>
    <property type="evidence" value="ECO:0007669"/>
    <property type="project" value="UniProtKB-KW"/>
</dbReference>
<dbReference type="CDD" id="cd00009">
    <property type="entry name" value="AAA"/>
    <property type="match status" value="1"/>
</dbReference>
<dbReference type="Gene3D" id="1.10.8.60">
    <property type="match status" value="1"/>
</dbReference>
<dbReference type="InterPro" id="IPR045085">
    <property type="entry name" value="HLD_clamp_pol_III_gamma_tau"/>
</dbReference>
<keyword evidence="5" id="KW-0479">Metal-binding</keyword>
<dbReference type="SMART" id="SM00382">
    <property type="entry name" value="AAA"/>
    <property type="match status" value="1"/>
</dbReference>
<dbReference type="OrthoDB" id="9810148at2"/>
<evidence type="ECO:0000256" key="5">
    <source>
        <dbReference type="ARBA" id="ARBA00022723"/>
    </source>
</evidence>
<comment type="similarity">
    <text evidence="1 13">Belongs to the DnaX/STICHEL family.</text>
</comment>
<comment type="catalytic activity">
    <reaction evidence="12 13">
        <text>DNA(n) + a 2'-deoxyribonucleoside 5'-triphosphate = DNA(n+1) + diphosphate</text>
        <dbReference type="Rhea" id="RHEA:22508"/>
        <dbReference type="Rhea" id="RHEA-COMP:17339"/>
        <dbReference type="Rhea" id="RHEA-COMP:17340"/>
        <dbReference type="ChEBI" id="CHEBI:33019"/>
        <dbReference type="ChEBI" id="CHEBI:61560"/>
        <dbReference type="ChEBI" id="CHEBI:173112"/>
        <dbReference type="EC" id="2.7.7.7"/>
    </reaction>
</comment>
<dbReference type="InterPro" id="IPR022754">
    <property type="entry name" value="DNA_pol_III_gamma-3"/>
</dbReference>
<dbReference type="InterPro" id="IPR012763">
    <property type="entry name" value="DNA_pol_III_sug/sutau_N"/>
</dbReference>
<dbReference type="Gene3D" id="3.40.50.300">
    <property type="entry name" value="P-loop containing nucleotide triphosphate hydrolases"/>
    <property type="match status" value="1"/>
</dbReference>
<dbReference type="InterPro" id="IPR003593">
    <property type="entry name" value="AAA+_ATPase"/>
</dbReference>